<proteinExistence type="predicted"/>
<reference evidence="1 2" key="1">
    <citation type="journal article" date="2010" name="Science">
        <title>Genomic comparison of the ants Camponotus floridanus and Harpegnathos saltator.</title>
        <authorList>
            <person name="Bonasio R."/>
            <person name="Zhang G."/>
            <person name="Ye C."/>
            <person name="Mutti N.S."/>
            <person name="Fang X."/>
            <person name="Qin N."/>
            <person name="Donahue G."/>
            <person name="Yang P."/>
            <person name="Li Q."/>
            <person name="Li C."/>
            <person name="Zhang P."/>
            <person name="Huang Z."/>
            <person name="Berger S.L."/>
            <person name="Reinberg D."/>
            <person name="Wang J."/>
            <person name="Liebig J."/>
        </authorList>
    </citation>
    <scope>NUCLEOTIDE SEQUENCE [LARGE SCALE GENOMIC DNA]</scope>
    <source>
        <strain evidence="2">C129</strain>
    </source>
</reference>
<organism evidence="2">
    <name type="scientific">Camponotus floridanus</name>
    <name type="common">Florida carpenter ant</name>
    <dbReference type="NCBI Taxonomy" id="104421"/>
    <lineage>
        <taxon>Eukaryota</taxon>
        <taxon>Metazoa</taxon>
        <taxon>Ecdysozoa</taxon>
        <taxon>Arthropoda</taxon>
        <taxon>Hexapoda</taxon>
        <taxon>Insecta</taxon>
        <taxon>Pterygota</taxon>
        <taxon>Neoptera</taxon>
        <taxon>Endopterygota</taxon>
        <taxon>Hymenoptera</taxon>
        <taxon>Apocrita</taxon>
        <taxon>Aculeata</taxon>
        <taxon>Formicoidea</taxon>
        <taxon>Formicidae</taxon>
        <taxon>Formicinae</taxon>
        <taxon>Camponotus</taxon>
    </lineage>
</organism>
<keyword evidence="2" id="KW-1185">Reference proteome</keyword>
<dbReference type="Proteomes" id="UP000000311">
    <property type="component" value="Unassembled WGS sequence"/>
</dbReference>
<sequence>MVFPSERYAAQGPRLVLESVSRRLVLVSRSRVASERKREKLKGRAKFLICDGPYKRSTRPGDVSSCFRTTAVGRAMNTDDPWTNDRFPRVITVGPQSYDSTMERYLESFMKKHKSGPPGPLSGEPWTVSDSLHQNLFPRVFQPTAECSGGVETGWVETAISAVVKSSLAHNLALCRRGDISIRRIPGFTGRDIWRTVISRESTCIDIIRASGTPSGFEDPEGACPRVVEVGSGRRSGQSWYYER</sequence>
<dbReference type="EMBL" id="GL435766">
    <property type="protein sequence ID" value="EFN72652.1"/>
    <property type="molecule type" value="Genomic_DNA"/>
</dbReference>
<evidence type="ECO:0000313" key="2">
    <source>
        <dbReference type="Proteomes" id="UP000000311"/>
    </source>
</evidence>
<protein>
    <submittedName>
        <fullName evidence="1">Uncharacterized protein</fullName>
    </submittedName>
</protein>
<name>E2A1H9_CAMFO</name>
<gene>
    <name evidence="1" type="ORF">EAG_06836</name>
</gene>
<evidence type="ECO:0000313" key="1">
    <source>
        <dbReference type="EMBL" id="EFN72652.1"/>
    </source>
</evidence>
<accession>E2A1H9</accession>
<dbReference type="InParanoid" id="E2A1H9"/>
<dbReference type="AlphaFoldDB" id="E2A1H9"/>